<dbReference type="InterPro" id="IPR050469">
    <property type="entry name" value="Diguanylate_Cyclase"/>
</dbReference>
<keyword evidence="1" id="KW-1133">Transmembrane helix</keyword>
<evidence type="ECO:0000313" key="4">
    <source>
        <dbReference type="Proteomes" id="UP000623608"/>
    </source>
</evidence>
<evidence type="ECO:0000313" key="3">
    <source>
        <dbReference type="EMBL" id="GIF23866.1"/>
    </source>
</evidence>
<dbReference type="GO" id="GO:0043709">
    <property type="term" value="P:cell adhesion involved in single-species biofilm formation"/>
    <property type="evidence" value="ECO:0007669"/>
    <property type="project" value="TreeGrafter"/>
</dbReference>
<feature type="domain" description="GGDEF" evidence="2">
    <location>
        <begin position="284"/>
        <end position="406"/>
    </location>
</feature>
<dbReference type="PANTHER" id="PTHR45138">
    <property type="entry name" value="REGULATORY COMPONENTS OF SENSORY TRANSDUCTION SYSTEM"/>
    <property type="match status" value="1"/>
</dbReference>
<feature type="transmembrane region" description="Helical" evidence="1">
    <location>
        <begin position="84"/>
        <end position="103"/>
    </location>
</feature>
<feature type="transmembrane region" description="Helical" evidence="1">
    <location>
        <begin position="142"/>
        <end position="163"/>
    </location>
</feature>
<dbReference type="EMBL" id="BOMY01000042">
    <property type="protein sequence ID" value="GIF23866.1"/>
    <property type="molecule type" value="Genomic_DNA"/>
</dbReference>
<feature type="transmembrane region" description="Helical" evidence="1">
    <location>
        <begin position="53"/>
        <end position="72"/>
    </location>
</feature>
<dbReference type="SUPFAM" id="SSF55073">
    <property type="entry name" value="Nucleotide cyclase"/>
    <property type="match status" value="1"/>
</dbReference>
<keyword evidence="1" id="KW-0472">Membrane</keyword>
<evidence type="ECO:0000256" key="1">
    <source>
        <dbReference type="SAM" id="Phobius"/>
    </source>
</evidence>
<dbReference type="FunFam" id="3.30.70.270:FF:000001">
    <property type="entry name" value="Diguanylate cyclase domain protein"/>
    <property type="match status" value="1"/>
</dbReference>
<dbReference type="SMART" id="SM00267">
    <property type="entry name" value="GGDEF"/>
    <property type="match status" value="1"/>
</dbReference>
<reference evidence="3" key="1">
    <citation type="submission" date="2021-01" db="EMBL/GenBank/DDBJ databases">
        <title>Whole genome shotgun sequence of Actinoplanes tereljensis NBRC 105297.</title>
        <authorList>
            <person name="Komaki H."/>
            <person name="Tamura T."/>
        </authorList>
    </citation>
    <scope>NUCLEOTIDE SEQUENCE</scope>
    <source>
        <strain evidence="3">NBRC 105297</strain>
    </source>
</reference>
<dbReference type="PANTHER" id="PTHR45138:SF24">
    <property type="entry name" value="DIGUANYLATE CYCLASE DGCC-RELATED"/>
    <property type="match status" value="1"/>
</dbReference>
<keyword evidence="4" id="KW-1185">Reference proteome</keyword>
<dbReference type="Gene3D" id="3.30.70.270">
    <property type="match status" value="1"/>
</dbReference>
<name>A0A919NRK9_9ACTN</name>
<dbReference type="InterPro" id="IPR000160">
    <property type="entry name" value="GGDEF_dom"/>
</dbReference>
<dbReference type="RefSeq" id="WP_203811755.1">
    <property type="nucleotide sequence ID" value="NZ_BOMY01000042.1"/>
</dbReference>
<protein>
    <recommendedName>
        <fullName evidence="2">GGDEF domain-containing protein</fullName>
    </recommendedName>
</protein>
<dbReference type="GO" id="GO:0005886">
    <property type="term" value="C:plasma membrane"/>
    <property type="evidence" value="ECO:0007669"/>
    <property type="project" value="TreeGrafter"/>
</dbReference>
<feature type="transmembrane region" description="Helical" evidence="1">
    <location>
        <begin position="115"/>
        <end position="136"/>
    </location>
</feature>
<dbReference type="Pfam" id="PF00990">
    <property type="entry name" value="GGDEF"/>
    <property type="match status" value="1"/>
</dbReference>
<dbReference type="NCBIfam" id="TIGR00254">
    <property type="entry name" value="GGDEF"/>
    <property type="match status" value="1"/>
</dbReference>
<dbReference type="AlphaFoldDB" id="A0A919NRK9"/>
<comment type="caution">
    <text evidence="3">The sequence shown here is derived from an EMBL/GenBank/DDBJ whole genome shotgun (WGS) entry which is preliminary data.</text>
</comment>
<keyword evidence="1" id="KW-0812">Transmembrane</keyword>
<dbReference type="GO" id="GO:1902201">
    <property type="term" value="P:negative regulation of bacterial-type flagellum-dependent cell motility"/>
    <property type="evidence" value="ECO:0007669"/>
    <property type="project" value="TreeGrafter"/>
</dbReference>
<feature type="transmembrane region" description="Helical" evidence="1">
    <location>
        <begin position="20"/>
        <end position="41"/>
    </location>
</feature>
<organism evidence="3 4">
    <name type="scientific">Paractinoplanes tereljensis</name>
    <dbReference type="NCBI Taxonomy" id="571912"/>
    <lineage>
        <taxon>Bacteria</taxon>
        <taxon>Bacillati</taxon>
        <taxon>Actinomycetota</taxon>
        <taxon>Actinomycetes</taxon>
        <taxon>Micromonosporales</taxon>
        <taxon>Micromonosporaceae</taxon>
        <taxon>Paractinoplanes</taxon>
    </lineage>
</organism>
<dbReference type="GO" id="GO:0052621">
    <property type="term" value="F:diguanylate cyclase activity"/>
    <property type="evidence" value="ECO:0007669"/>
    <property type="project" value="TreeGrafter"/>
</dbReference>
<gene>
    <name evidence="3" type="ORF">Ate02nite_65960</name>
</gene>
<dbReference type="CDD" id="cd01949">
    <property type="entry name" value="GGDEF"/>
    <property type="match status" value="1"/>
</dbReference>
<dbReference type="PROSITE" id="PS50887">
    <property type="entry name" value="GGDEF"/>
    <property type="match status" value="1"/>
</dbReference>
<dbReference type="InterPro" id="IPR029787">
    <property type="entry name" value="Nucleotide_cyclase"/>
</dbReference>
<sequence>MTGSFGAQLLSCALERSAPAASLLLAGLAVVLQVVAVLGLIHGLSWRRDRGGLLDTLILATAVCPVTALLLTDPHAGAAAAGRTPALSTVTLAMGDLLVMCVLARFSSVKHCRNVAFWLLVGSILAGTVAHGALVYRDVWGGGTALVVAGLAASGVLLAGAAAHPARAGLLGSALGSVVSPLVAAAVGSAGVATPGLLLMYATVRGTPIDPRAVTIGCMITATMVVARMVDLVATVQQQSRVLREQARQLDTLAHRDALTGLPNRRAWDVRIEQRRAQAVREGVSFLVVLVDLDHFKAYNDQHGHPEGDRLLHDAAEAWAEQLRDGDFLARYGGEEFGLILAEATDEDAARVIDRLRGATPYGQTFSAGVAGWTGEPTVVELLERVDQALYQAKKTGRNRTVFSRAEAHAS</sequence>
<proteinExistence type="predicted"/>
<dbReference type="InterPro" id="IPR043128">
    <property type="entry name" value="Rev_trsase/Diguanyl_cyclase"/>
</dbReference>
<accession>A0A919NRK9</accession>
<dbReference type="Proteomes" id="UP000623608">
    <property type="component" value="Unassembled WGS sequence"/>
</dbReference>
<feature type="transmembrane region" description="Helical" evidence="1">
    <location>
        <begin position="170"/>
        <end position="193"/>
    </location>
</feature>
<evidence type="ECO:0000259" key="2">
    <source>
        <dbReference type="PROSITE" id="PS50887"/>
    </source>
</evidence>